<reference evidence="3 4" key="1">
    <citation type="submission" date="2020-06" db="EMBL/GenBank/DDBJ databases">
        <authorList>
            <person name="Li R."/>
            <person name="Bekaert M."/>
        </authorList>
    </citation>
    <scope>NUCLEOTIDE SEQUENCE [LARGE SCALE GENOMIC DNA]</scope>
    <source>
        <strain evidence="4">wild</strain>
    </source>
</reference>
<dbReference type="PANTHER" id="PTHR24157">
    <property type="entry name" value="ANKYRIN REPEAT, SAM AND BASIC LEUCINE ZIPPER DOMAIN-CONTAINING PROTEIN 1"/>
    <property type="match status" value="1"/>
</dbReference>
<dbReference type="AlphaFoldDB" id="A0A6J8E682"/>
<sequence length="199" mass="22286">MHAGHVGMHKTLENTRQSYYWPSLHSDVRAYLAGCSKCTRRKHSMLRKCASMRLEEDNGSHESKRPAWMADYVIEKTENSLMYALSTGKLKLAKILIEGGQDINFCNSSGVTPLMLASNLEVGDENIPKKLLIIKCIIDNKANMKAVDNIGRTALMYALHSGCKQTIQLLKTNGLVDSIHIRSRSTRTKSMDNALFTNI</sequence>
<dbReference type="SMART" id="SM00248">
    <property type="entry name" value="ANK"/>
    <property type="match status" value="3"/>
</dbReference>
<accession>A0A6J8E682</accession>
<dbReference type="InterPro" id="IPR002110">
    <property type="entry name" value="Ankyrin_rpt"/>
</dbReference>
<gene>
    <name evidence="3" type="ORF">MCOR_48910</name>
</gene>
<proteinExistence type="predicted"/>
<dbReference type="OrthoDB" id="539213at2759"/>
<evidence type="ECO:0000256" key="1">
    <source>
        <dbReference type="PROSITE-ProRule" id="PRU00023"/>
    </source>
</evidence>
<feature type="domain" description="Integrase zinc-binding" evidence="2">
    <location>
        <begin position="3"/>
        <end position="44"/>
    </location>
</feature>
<evidence type="ECO:0000313" key="4">
    <source>
        <dbReference type="Proteomes" id="UP000507470"/>
    </source>
</evidence>
<evidence type="ECO:0000313" key="3">
    <source>
        <dbReference type="EMBL" id="CAC5416274.1"/>
    </source>
</evidence>
<name>A0A6J8E682_MYTCO</name>
<dbReference type="InterPro" id="IPR036770">
    <property type="entry name" value="Ankyrin_rpt-contain_sf"/>
</dbReference>
<organism evidence="3 4">
    <name type="scientific">Mytilus coruscus</name>
    <name type="common">Sea mussel</name>
    <dbReference type="NCBI Taxonomy" id="42192"/>
    <lineage>
        <taxon>Eukaryota</taxon>
        <taxon>Metazoa</taxon>
        <taxon>Spiralia</taxon>
        <taxon>Lophotrochozoa</taxon>
        <taxon>Mollusca</taxon>
        <taxon>Bivalvia</taxon>
        <taxon>Autobranchia</taxon>
        <taxon>Pteriomorphia</taxon>
        <taxon>Mytilida</taxon>
        <taxon>Mytiloidea</taxon>
        <taxon>Mytilidae</taxon>
        <taxon>Mytilinae</taxon>
        <taxon>Mytilus</taxon>
    </lineage>
</organism>
<keyword evidence="4" id="KW-1185">Reference proteome</keyword>
<dbReference type="Gene3D" id="1.25.40.20">
    <property type="entry name" value="Ankyrin repeat-containing domain"/>
    <property type="match status" value="1"/>
</dbReference>
<dbReference type="PROSITE" id="PS50088">
    <property type="entry name" value="ANK_REPEAT"/>
    <property type="match status" value="1"/>
</dbReference>
<keyword evidence="1" id="KW-0040">ANK repeat</keyword>
<dbReference type="Pfam" id="PF12796">
    <property type="entry name" value="Ank_2"/>
    <property type="match status" value="1"/>
</dbReference>
<dbReference type="SUPFAM" id="SSF48403">
    <property type="entry name" value="Ankyrin repeat"/>
    <property type="match status" value="1"/>
</dbReference>
<feature type="repeat" description="ANK" evidence="1">
    <location>
        <begin position="76"/>
        <end position="108"/>
    </location>
</feature>
<dbReference type="GO" id="GO:0071546">
    <property type="term" value="C:pi-body"/>
    <property type="evidence" value="ECO:0007669"/>
    <property type="project" value="TreeGrafter"/>
</dbReference>
<dbReference type="PANTHER" id="PTHR24157:SF3">
    <property type="entry name" value="ANKYRIN REPEAT, SAM AND BASIC LEUCINE ZIPPER DOMAIN-CONTAINING PROTEIN 1"/>
    <property type="match status" value="1"/>
</dbReference>
<dbReference type="Pfam" id="PF17921">
    <property type="entry name" value="Integrase_H2C2"/>
    <property type="match status" value="1"/>
</dbReference>
<dbReference type="Gene3D" id="1.10.340.70">
    <property type="match status" value="1"/>
</dbReference>
<dbReference type="EMBL" id="CACVKT020008614">
    <property type="protein sequence ID" value="CAC5416274.1"/>
    <property type="molecule type" value="Genomic_DNA"/>
</dbReference>
<dbReference type="InterPro" id="IPR041588">
    <property type="entry name" value="Integrase_H2C2"/>
</dbReference>
<protein>
    <recommendedName>
        <fullName evidence="2">Integrase zinc-binding domain-containing protein</fullName>
    </recommendedName>
</protein>
<dbReference type="Proteomes" id="UP000507470">
    <property type="component" value="Unassembled WGS sequence"/>
</dbReference>
<evidence type="ECO:0000259" key="2">
    <source>
        <dbReference type="Pfam" id="PF17921"/>
    </source>
</evidence>